<sequence length="679" mass="74299">MRPARDDPPSRPCSSASFEENNVSVGPHRPSPTPDPDLTAFVDERGRLKLPGNENEKAASEWETEAGDDDGTASTKRSAQPNRSDRLAVQADDPLRRSTRPGHLSPEALLAHTARCAEGPFNSSSIYSTASKDGDAVDQQPDGIDGQEEQPPPEALWPHRSLSAGGKTTWSKTSSSVSMERFKYDRGIYSLMMSPVQREPVNQDAEVDWQTVTTERPPREAVREIELNFARGTRSSLADVSDTGVHSAQLDGISAKAGYLAKSTLDDFGLDTAGQRGQRFNAEAKPKRPEQMIQTHQLPARAAEAIRRFSNPFRQDQASSRRERPGTAFEMAKLSSSYQSLDSDPNLTGVGQPGAQGPRYTGMKNVTLDQMPPKLPSVVIDSQSNWPSFKQSGGRVGGGLPHRDTRLGDTMRLPFPLISLPEAAKLQSFRRERGQEDHTDPPGFFAAKVRSARSATVSTMSSVNSPMTPLSAYVEWQAHMSARNQDQPPAAGHSRHRSGQPRATSPARVRSSSPSGGSKPKTGRKFLGEDVSDTSSILEARILRLGEFALTAREIRAAVAHESSEMGARSEIELVETGRGRVTGQASRRGLSGKPRKSLRLLFFGIRVGTLVFPLIGILALFGHFDSTISWYSRGQRHSLLTRERFILKRQLLVEAIMYSILITALTVYYSVHGQRAVA</sequence>
<feature type="compositionally biased region" description="Polar residues" evidence="1">
    <location>
        <begin position="12"/>
        <end position="24"/>
    </location>
</feature>
<feature type="compositionally biased region" description="Acidic residues" evidence="1">
    <location>
        <begin position="62"/>
        <end position="71"/>
    </location>
</feature>
<keyword evidence="2" id="KW-0472">Membrane</keyword>
<keyword evidence="2" id="KW-0812">Transmembrane</keyword>
<feature type="compositionally biased region" description="Low complexity" evidence="1">
    <location>
        <begin position="501"/>
        <end position="520"/>
    </location>
</feature>
<evidence type="ECO:0000256" key="1">
    <source>
        <dbReference type="SAM" id="MobiDB-lite"/>
    </source>
</evidence>
<dbReference type="Proteomes" id="UP000226431">
    <property type="component" value="Unassembled WGS sequence"/>
</dbReference>
<keyword evidence="4" id="KW-1185">Reference proteome</keyword>
<feature type="transmembrane region" description="Helical" evidence="2">
    <location>
        <begin position="652"/>
        <end position="672"/>
    </location>
</feature>
<evidence type="ECO:0000313" key="4">
    <source>
        <dbReference type="Proteomes" id="UP000226431"/>
    </source>
</evidence>
<evidence type="ECO:0000313" key="3">
    <source>
        <dbReference type="EMBL" id="PHH72348.1"/>
    </source>
</evidence>
<feature type="region of interest" description="Disordered" evidence="1">
    <location>
        <begin position="336"/>
        <end position="358"/>
    </location>
</feature>
<feature type="compositionally biased region" description="Polar residues" evidence="1">
    <location>
        <begin position="121"/>
        <end position="131"/>
    </location>
</feature>
<feature type="compositionally biased region" description="Polar residues" evidence="1">
    <location>
        <begin position="72"/>
        <end position="82"/>
    </location>
</feature>
<dbReference type="EMBL" id="NJES01000427">
    <property type="protein sequence ID" value="PHH72348.1"/>
    <property type="molecule type" value="Genomic_DNA"/>
</dbReference>
<keyword evidence="2" id="KW-1133">Transmembrane helix</keyword>
<protein>
    <submittedName>
        <fullName evidence="3">Uncharacterized protein</fullName>
    </submittedName>
</protein>
<feature type="compositionally biased region" description="Polar residues" evidence="1">
    <location>
        <begin position="336"/>
        <end position="346"/>
    </location>
</feature>
<proteinExistence type="predicted"/>
<comment type="caution">
    <text evidence="3">The sequence shown here is derived from an EMBL/GenBank/DDBJ whole genome shotgun (WGS) entry which is preliminary data.</text>
</comment>
<gene>
    <name evidence="3" type="ORF">CDD80_4593</name>
</gene>
<organism evidence="3 4">
    <name type="scientific">Ophiocordyceps camponoti-rufipedis</name>
    <dbReference type="NCBI Taxonomy" id="2004952"/>
    <lineage>
        <taxon>Eukaryota</taxon>
        <taxon>Fungi</taxon>
        <taxon>Dikarya</taxon>
        <taxon>Ascomycota</taxon>
        <taxon>Pezizomycotina</taxon>
        <taxon>Sordariomycetes</taxon>
        <taxon>Hypocreomycetidae</taxon>
        <taxon>Hypocreales</taxon>
        <taxon>Ophiocordycipitaceae</taxon>
        <taxon>Ophiocordyceps</taxon>
    </lineage>
</organism>
<accession>A0A2C5Y2M5</accession>
<dbReference type="AlphaFoldDB" id="A0A2C5Y2M5"/>
<feature type="transmembrane region" description="Helical" evidence="2">
    <location>
        <begin position="601"/>
        <end position="625"/>
    </location>
</feature>
<feature type="region of interest" description="Disordered" evidence="1">
    <location>
        <begin position="1"/>
        <end position="176"/>
    </location>
</feature>
<dbReference type="OrthoDB" id="5353066at2759"/>
<dbReference type="STRING" id="2004952.A0A2C5Y2M5"/>
<reference evidence="3 4" key="1">
    <citation type="submission" date="2017-06" db="EMBL/GenBank/DDBJ databases">
        <title>Ant-infecting Ophiocordyceps genomes reveal a high diversity of potential behavioral manipulation genes and a possible major role for enterotoxins.</title>
        <authorList>
            <person name="De Bekker C."/>
            <person name="Evans H.C."/>
            <person name="Brachmann A."/>
            <person name="Hughes D.P."/>
        </authorList>
    </citation>
    <scope>NUCLEOTIDE SEQUENCE [LARGE SCALE GENOMIC DNA]</scope>
    <source>
        <strain evidence="3 4">Map16</strain>
    </source>
</reference>
<name>A0A2C5Y2M5_9HYPO</name>
<feature type="region of interest" description="Disordered" evidence="1">
    <location>
        <begin position="482"/>
        <end position="528"/>
    </location>
</feature>
<feature type="compositionally biased region" description="Low complexity" evidence="1">
    <location>
        <begin position="163"/>
        <end position="176"/>
    </location>
</feature>
<evidence type="ECO:0000256" key="2">
    <source>
        <dbReference type="SAM" id="Phobius"/>
    </source>
</evidence>